<dbReference type="STRING" id="38772.ENSGAGP00000033394"/>
<reference evidence="4" key="2">
    <citation type="submission" date="2025-08" db="UniProtKB">
        <authorList>
            <consortium name="Ensembl"/>
        </authorList>
    </citation>
    <scope>IDENTIFICATION</scope>
</reference>
<dbReference type="Pfam" id="PF08266">
    <property type="entry name" value="Cadherin_2"/>
    <property type="match status" value="1"/>
</dbReference>
<evidence type="ECO:0000256" key="2">
    <source>
        <dbReference type="SAM" id="SignalP"/>
    </source>
</evidence>
<evidence type="ECO:0000259" key="3">
    <source>
        <dbReference type="Pfam" id="PF08266"/>
    </source>
</evidence>
<keyword evidence="1" id="KW-0325">Glycoprotein</keyword>
<dbReference type="InterPro" id="IPR013164">
    <property type="entry name" value="Cadherin_N"/>
</dbReference>
<dbReference type="AlphaFoldDB" id="A0A452IZ52"/>
<evidence type="ECO:0000313" key="5">
    <source>
        <dbReference type="Proteomes" id="UP000291020"/>
    </source>
</evidence>
<keyword evidence="2" id="KW-0732">Signal</keyword>
<keyword evidence="5" id="KW-1185">Reference proteome</keyword>
<organism evidence="4 5">
    <name type="scientific">Gopherus agassizii</name>
    <name type="common">Agassiz's desert tortoise</name>
    <dbReference type="NCBI Taxonomy" id="38772"/>
    <lineage>
        <taxon>Eukaryota</taxon>
        <taxon>Metazoa</taxon>
        <taxon>Chordata</taxon>
        <taxon>Craniata</taxon>
        <taxon>Vertebrata</taxon>
        <taxon>Euteleostomi</taxon>
        <taxon>Archelosauria</taxon>
        <taxon>Testudinata</taxon>
        <taxon>Testudines</taxon>
        <taxon>Cryptodira</taxon>
        <taxon>Durocryptodira</taxon>
        <taxon>Testudinoidea</taxon>
        <taxon>Testudinidae</taxon>
        <taxon>Gopherus</taxon>
    </lineage>
</organism>
<dbReference type="FunFam" id="2.60.40.60:FF:000398">
    <property type="entry name" value="Protocadherin cluster 1 gamma 26a"/>
    <property type="match status" value="1"/>
</dbReference>
<dbReference type="Proteomes" id="UP000291020">
    <property type="component" value="Unassembled WGS sequence"/>
</dbReference>
<feature type="signal peptide" evidence="2">
    <location>
        <begin position="1"/>
        <end position="29"/>
    </location>
</feature>
<dbReference type="Ensembl" id="ENSGAGT00000037834.1">
    <property type="protein sequence ID" value="ENSGAGP00000033394.1"/>
    <property type="gene ID" value="ENSGAGG00000023791.1"/>
</dbReference>
<reference evidence="5" key="1">
    <citation type="journal article" date="2017" name="PLoS ONE">
        <title>The Agassiz's desert tortoise genome provides a resource for the conservation of a threatened species.</title>
        <authorList>
            <person name="Tollis M."/>
            <person name="DeNardo D.F."/>
            <person name="Cornelius J.A."/>
            <person name="Dolby G.A."/>
            <person name="Edwards T."/>
            <person name="Henen B.T."/>
            <person name="Karl A.E."/>
            <person name="Murphy R.W."/>
            <person name="Kusumi K."/>
        </authorList>
    </citation>
    <scope>NUCLEOTIDE SEQUENCE [LARGE SCALE GENOMIC DNA]</scope>
</reference>
<feature type="chain" id="PRO_5019129973" description="Cadherin N-terminal domain-containing protein" evidence="2">
    <location>
        <begin position="30"/>
        <end position="85"/>
    </location>
</feature>
<protein>
    <recommendedName>
        <fullName evidence="3">Cadherin N-terminal domain-containing protein</fullName>
    </recommendedName>
</protein>
<feature type="domain" description="Cadherin N-terminal" evidence="3">
    <location>
        <begin position="30"/>
        <end position="68"/>
    </location>
</feature>
<reference evidence="4" key="3">
    <citation type="submission" date="2025-09" db="UniProtKB">
        <authorList>
            <consortium name="Ensembl"/>
        </authorList>
    </citation>
    <scope>IDENTIFICATION</scope>
</reference>
<sequence length="85" mass="9865">MEDIQNLRDCKRRVLFCFLMVTVWEAVSGQIRYSIPEETHKGSFVGNIAKDLGLELKELSDRGVRIVFLEIPAQYPYALLFHVHL</sequence>
<accession>A0A452IZ52</accession>
<dbReference type="Gene3D" id="2.60.40.60">
    <property type="entry name" value="Cadherins"/>
    <property type="match status" value="1"/>
</dbReference>
<name>A0A452IZ52_9SAUR</name>
<evidence type="ECO:0000313" key="4">
    <source>
        <dbReference type="Ensembl" id="ENSGAGP00000033394.1"/>
    </source>
</evidence>
<evidence type="ECO:0000256" key="1">
    <source>
        <dbReference type="ARBA" id="ARBA00023180"/>
    </source>
</evidence>
<proteinExistence type="predicted"/>